<comment type="caution">
    <text evidence="2">The sequence shown here is derived from an EMBL/GenBank/DDBJ whole genome shotgun (WGS) entry which is preliminary data.</text>
</comment>
<feature type="transmembrane region" description="Helical" evidence="1">
    <location>
        <begin position="20"/>
        <end position="39"/>
    </location>
</feature>
<sequence>MYVATAQTTPKGRSVTHGVGFWIAAVMFLVVMAYSTVPTPPWSLYQERDGFSTLAITFAFAAYAAGVVISLFLAGHLGAGGILTGAGGGPLFKAALAVAASLADASHRGDVLAGIFLIGYIGLTLPVVGISVATLAVSLTTALIGFTVVTVAIALCTAIPLLTRMPGGSRMGTASLN</sequence>
<evidence type="ECO:0000313" key="2">
    <source>
        <dbReference type="EMBL" id="RKR91856.1"/>
    </source>
</evidence>
<dbReference type="Proteomes" id="UP000277671">
    <property type="component" value="Unassembled WGS sequence"/>
</dbReference>
<keyword evidence="1" id="KW-0472">Membrane</keyword>
<dbReference type="EMBL" id="RBKT01000001">
    <property type="protein sequence ID" value="RKR91856.1"/>
    <property type="molecule type" value="Genomic_DNA"/>
</dbReference>
<evidence type="ECO:0000313" key="3">
    <source>
        <dbReference type="Proteomes" id="UP000277671"/>
    </source>
</evidence>
<organism evidence="2 3">
    <name type="scientific">Micromonospora pisi</name>
    <dbReference type="NCBI Taxonomy" id="589240"/>
    <lineage>
        <taxon>Bacteria</taxon>
        <taxon>Bacillati</taxon>
        <taxon>Actinomycetota</taxon>
        <taxon>Actinomycetes</taxon>
        <taxon>Micromonosporales</taxon>
        <taxon>Micromonosporaceae</taxon>
        <taxon>Micromonospora</taxon>
    </lineage>
</organism>
<feature type="transmembrane region" description="Helical" evidence="1">
    <location>
        <begin position="51"/>
        <end position="73"/>
    </location>
</feature>
<feature type="transmembrane region" description="Helical" evidence="1">
    <location>
        <begin position="79"/>
        <end position="99"/>
    </location>
</feature>
<proteinExistence type="predicted"/>
<keyword evidence="3" id="KW-1185">Reference proteome</keyword>
<feature type="transmembrane region" description="Helical" evidence="1">
    <location>
        <begin position="111"/>
        <end position="136"/>
    </location>
</feature>
<keyword evidence="1" id="KW-1133">Transmembrane helix</keyword>
<reference evidence="2 3" key="1">
    <citation type="submission" date="2018-10" db="EMBL/GenBank/DDBJ databases">
        <title>Sequencing the genomes of 1000 actinobacteria strains.</title>
        <authorList>
            <person name="Klenk H.-P."/>
        </authorList>
    </citation>
    <scope>NUCLEOTIDE SEQUENCE [LARGE SCALE GENOMIC DNA]</scope>
    <source>
        <strain evidence="2 3">DSM 45175</strain>
    </source>
</reference>
<evidence type="ECO:0000256" key="1">
    <source>
        <dbReference type="SAM" id="Phobius"/>
    </source>
</evidence>
<gene>
    <name evidence="2" type="ORF">BDK92_6282</name>
</gene>
<accession>A0A495JS93</accession>
<dbReference type="AlphaFoldDB" id="A0A495JS93"/>
<keyword evidence="1" id="KW-0812">Transmembrane</keyword>
<name>A0A495JS93_9ACTN</name>
<feature type="transmembrane region" description="Helical" evidence="1">
    <location>
        <begin position="142"/>
        <end position="162"/>
    </location>
</feature>
<protein>
    <submittedName>
        <fullName evidence="2">Uncharacterized protein</fullName>
    </submittedName>
</protein>